<sequence length="265" mass="29119">MVSWPLVSAWEAILLGVVEGLTEYLPVSSTGHLTLLAHALGLDLEHDPFLKSFVIAIQLGAILAVLLLYWRRFARDLEAWKRILAAFLPTALVGFLLYRLIKDVILGKDWIVVLALFLVGLLLLFADRALAGRARYQDLDELPLKDAFWVGVFQSLAAVFPGTSRSGITIFGGLLLGLRRKAAAEMSFLLAVPTMLAATGYDLLRSARDLPQEGYGLLALGFLAALLTALATVRLMLALVERLGFAPFAYYRMALALVYALVFLR</sequence>
<comment type="caution">
    <text evidence="15">The sequence shown here is derived from an EMBL/GenBank/DDBJ whole genome shotgun (WGS) entry which is preliminary data.</text>
</comment>
<evidence type="ECO:0000313" key="15">
    <source>
        <dbReference type="EMBL" id="KGQ21783.2"/>
    </source>
</evidence>
<evidence type="ECO:0000256" key="8">
    <source>
        <dbReference type="ARBA" id="ARBA00022989"/>
    </source>
</evidence>
<comment type="catalytic activity">
    <reaction evidence="13 14">
        <text>di-trans,octa-cis-undecaprenyl diphosphate + H2O = di-trans,octa-cis-undecaprenyl phosphate + phosphate + H(+)</text>
        <dbReference type="Rhea" id="RHEA:28094"/>
        <dbReference type="ChEBI" id="CHEBI:15377"/>
        <dbReference type="ChEBI" id="CHEBI:15378"/>
        <dbReference type="ChEBI" id="CHEBI:43474"/>
        <dbReference type="ChEBI" id="CHEBI:58405"/>
        <dbReference type="ChEBI" id="CHEBI:60392"/>
        <dbReference type="EC" id="3.6.1.27"/>
    </reaction>
</comment>
<comment type="miscellaneous">
    <text evidence="14">Bacitracin is thought to be involved in the inhibition of peptidoglycan synthesis by sequestering undecaprenyl diphosphate, thereby reducing the pool of lipid carrier available.</text>
</comment>
<dbReference type="InterPro" id="IPR003824">
    <property type="entry name" value="UppP"/>
</dbReference>
<accession>A0A0A2WPN4</accession>
<keyword evidence="14" id="KW-0133">Cell shape</keyword>
<feature type="transmembrane region" description="Helical" evidence="14">
    <location>
        <begin position="107"/>
        <end position="126"/>
    </location>
</feature>
<feature type="transmembrane region" description="Helical" evidence="14">
    <location>
        <begin position="243"/>
        <end position="264"/>
    </location>
</feature>
<keyword evidence="9 14" id="KW-0472">Membrane</keyword>
<dbReference type="RefSeq" id="WP_038064628.1">
    <property type="nucleotide sequence ID" value="NZ_JPSL02000039.1"/>
</dbReference>
<dbReference type="STRING" id="276.THFILI_06350"/>
<comment type="similarity">
    <text evidence="2 14">Belongs to the UppP family.</text>
</comment>
<keyword evidence="16" id="KW-1185">Reference proteome</keyword>
<dbReference type="PANTHER" id="PTHR30622:SF3">
    <property type="entry name" value="UNDECAPRENYL-DIPHOSPHATASE"/>
    <property type="match status" value="1"/>
</dbReference>
<reference evidence="15 16" key="1">
    <citation type="journal article" date="2015" name="Genome Announc.">
        <title>Draft Genome Sequence of the Thermophile Thermus filiformis ATCC 43280, Producer of Carotenoid-(Di)glucoside-Branched Fatty Acid (Di)esters and Source of Hyperthermostable Enzymes of Biotechnological Interest.</title>
        <authorList>
            <person name="Mandelli F."/>
            <person name="Oliveira Ramires B."/>
            <person name="Couger M.B."/>
            <person name="Paixao D.A."/>
            <person name="Camilo C.M."/>
            <person name="Polikarpov I."/>
            <person name="Prade R."/>
            <person name="Riano-Pachon D.M."/>
            <person name="Squina F.M."/>
        </authorList>
    </citation>
    <scope>NUCLEOTIDE SEQUENCE [LARGE SCALE GENOMIC DNA]</scope>
    <source>
        <strain evidence="15 16">ATCC 43280</strain>
    </source>
</reference>
<evidence type="ECO:0000256" key="9">
    <source>
        <dbReference type="ARBA" id="ARBA00023136"/>
    </source>
</evidence>
<evidence type="ECO:0000256" key="3">
    <source>
        <dbReference type="ARBA" id="ARBA00012374"/>
    </source>
</evidence>
<dbReference type="Proteomes" id="UP000030364">
    <property type="component" value="Unassembled WGS sequence"/>
</dbReference>
<dbReference type="Pfam" id="PF02673">
    <property type="entry name" value="BacA"/>
    <property type="match status" value="1"/>
</dbReference>
<dbReference type="HAMAP" id="MF_01006">
    <property type="entry name" value="Undec_diphosphatase"/>
    <property type="match status" value="1"/>
</dbReference>
<feature type="transmembrane region" description="Helical" evidence="14">
    <location>
        <begin position="49"/>
        <end position="70"/>
    </location>
</feature>
<dbReference type="GO" id="GO:0050380">
    <property type="term" value="F:undecaprenyl-diphosphatase activity"/>
    <property type="evidence" value="ECO:0007669"/>
    <property type="project" value="UniProtKB-UniRule"/>
</dbReference>
<evidence type="ECO:0000256" key="13">
    <source>
        <dbReference type="ARBA" id="ARBA00047594"/>
    </source>
</evidence>
<keyword evidence="6 14" id="KW-0812">Transmembrane</keyword>
<comment type="function">
    <text evidence="14">Catalyzes the dephosphorylation of undecaprenyl diphosphate (UPP). Confers resistance to bacitracin.</text>
</comment>
<evidence type="ECO:0000256" key="14">
    <source>
        <dbReference type="HAMAP-Rule" id="MF_01006"/>
    </source>
</evidence>
<dbReference type="PANTHER" id="PTHR30622">
    <property type="entry name" value="UNDECAPRENYL-DIPHOSPHATASE"/>
    <property type="match status" value="1"/>
</dbReference>
<organism evidence="15 16">
    <name type="scientific">Thermus filiformis</name>
    <dbReference type="NCBI Taxonomy" id="276"/>
    <lineage>
        <taxon>Bacteria</taxon>
        <taxon>Thermotogati</taxon>
        <taxon>Deinococcota</taxon>
        <taxon>Deinococci</taxon>
        <taxon>Thermales</taxon>
        <taxon>Thermaceae</taxon>
        <taxon>Thermus</taxon>
    </lineage>
</organism>
<evidence type="ECO:0000256" key="6">
    <source>
        <dbReference type="ARBA" id="ARBA00022692"/>
    </source>
</evidence>
<name>A0A0A2WPN4_THEFI</name>
<evidence type="ECO:0000256" key="10">
    <source>
        <dbReference type="ARBA" id="ARBA00023251"/>
    </source>
</evidence>
<keyword evidence="8 14" id="KW-1133">Transmembrane helix</keyword>
<evidence type="ECO:0000313" key="16">
    <source>
        <dbReference type="Proteomes" id="UP000030364"/>
    </source>
</evidence>
<dbReference type="AlphaFoldDB" id="A0A0A2WPN4"/>
<evidence type="ECO:0000256" key="2">
    <source>
        <dbReference type="ARBA" id="ARBA00010621"/>
    </source>
</evidence>
<dbReference type="GO" id="GO:0071555">
    <property type="term" value="P:cell wall organization"/>
    <property type="evidence" value="ECO:0007669"/>
    <property type="project" value="UniProtKB-KW"/>
</dbReference>
<evidence type="ECO:0000256" key="11">
    <source>
        <dbReference type="ARBA" id="ARBA00032707"/>
    </source>
</evidence>
<dbReference type="GO" id="GO:0008360">
    <property type="term" value="P:regulation of cell shape"/>
    <property type="evidence" value="ECO:0007669"/>
    <property type="project" value="UniProtKB-KW"/>
</dbReference>
<dbReference type="OrthoDB" id="9808289at2"/>
<proteinExistence type="inferred from homology"/>
<feature type="transmembrane region" description="Helical" evidence="14">
    <location>
        <begin position="216"/>
        <end position="237"/>
    </location>
</feature>
<dbReference type="GO" id="GO:0009252">
    <property type="term" value="P:peptidoglycan biosynthetic process"/>
    <property type="evidence" value="ECO:0007669"/>
    <property type="project" value="UniProtKB-KW"/>
</dbReference>
<evidence type="ECO:0000256" key="4">
    <source>
        <dbReference type="ARBA" id="ARBA00021581"/>
    </source>
</evidence>
<keyword evidence="5 14" id="KW-1003">Cell membrane</keyword>
<feature type="transmembrane region" description="Helical" evidence="14">
    <location>
        <begin position="82"/>
        <end position="101"/>
    </location>
</feature>
<keyword evidence="7 14" id="KW-0378">Hydrolase</keyword>
<keyword evidence="14" id="KW-0573">Peptidoglycan synthesis</keyword>
<comment type="subcellular location">
    <subcellularLocation>
        <location evidence="1 14">Cell membrane</location>
        <topology evidence="1 14">Multi-pass membrane protein</topology>
    </subcellularLocation>
</comment>
<evidence type="ECO:0000256" key="5">
    <source>
        <dbReference type="ARBA" id="ARBA00022475"/>
    </source>
</evidence>
<evidence type="ECO:0000256" key="1">
    <source>
        <dbReference type="ARBA" id="ARBA00004651"/>
    </source>
</evidence>
<protein>
    <recommendedName>
        <fullName evidence="4 14">Undecaprenyl-diphosphatase</fullName>
        <ecNumber evidence="3 14">3.6.1.27</ecNumber>
    </recommendedName>
    <alternativeName>
        <fullName evidence="12 14">Bacitracin resistance protein</fullName>
    </alternativeName>
    <alternativeName>
        <fullName evidence="11 14">Undecaprenyl pyrophosphate phosphatase</fullName>
    </alternativeName>
</protein>
<evidence type="ECO:0000256" key="12">
    <source>
        <dbReference type="ARBA" id="ARBA00032932"/>
    </source>
</evidence>
<dbReference type="GO" id="GO:0005886">
    <property type="term" value="C:plasma membrane"/>
    <property type="evidence" value="ECO:0007669"/>
    <property type="project" value="UniProtKB-SubCell"/>
</dbReference>
<evidence type="ECO:0000256" key="7">
    <source>
        <dbReference type="ARBA" id="ARBA00022801"/>
    </source>
</evidence>
<dbReference type="EC" id="3.6.1.27" evidence="3 14"/>
<gene>
    <name evidence="14" type="primary">uppP</name>
    <name evidence="15" type="ORF">THFILI_06350</name>
</gene>
<keyword evidence="10 14" id="KW-0046">Antibiotic resistance</keyword>
<dbReference type="EMBL" id="JPSL02000039">
    <property type="protein sequence ID" value="KGQ21783.2"/>
    <property type="molecule type" value="Genomic_DNA"/>
</dbReference>
<dbReference type="GO" id="GO:0046677">
    <property type="term" value="P:response to antibiotic"/>
    <property type="evidence" value="ECO:0007669"/>
    <property type="project" value="UniProtKB-UniRule"/>
</dbReference>
<dbReference type="NCBIfam" id="TIGR00753">
    <property type="entry name" value="undec_PP_bacA"/>
    <property type="match status" value="1"/>
</dbReference>
<keyword evidence="14" id="KW-0961">Cell wall biogenesis/degradation</keyword>